<dbReference type="AlphaFoldDB" id="A0A9X4KVX2"/>
<protein>
    <submittedName>
        <fullName evidence="3">ATP-grasp domain-containing protein</fullName>
    </submittedName>
</protein>
<dbReference type="Proteomes" id="UP001153404">
    <property type="component" value="Unassembled WGS sequence"/>
</dbReference>
<evidence type="ECO:0000259" key="2">
    <source>
        <dbReference type="Pfam" id="PF21360"/>
    </source>
</evidence>
<dbReference type="Pfam" id="PF21360">
    <property type="entry name" value="PylC-like_N"/>
    <property type="match status" value="1"/>
</dbReference>
<dbReference type="SUPFAM" id="SSF56059">
    <property type="entry name" value="Glutathione synthetase ATP-binding domain-like"/>
    <property type="match status" value="1"/>
</dbReference>
<feature type="domain" description="PylC N-terminal" evidence="2">
    <location>
        <begin position="49"/>
        <end position="146"/>
    </location>
</feature>
<evidence type="ECO:0000259" key="1">
    <source>
        <dbReference type="Pfam" id="PF02655"/>
    </source>
</evidence>
<dbReference type="GO" id="GO:0046872">
    <property type="term" value="F:metal ion binding"/>
    <property type="evidence" value="ECO:0007669"/>
    <property type="project" value="InterPro"/>
</dbReference>
<evidence type="ECO:0000313" key="4">
    <source>
        <dbReference type="Proteomes" id="UP001153404"/>
    </source>
</evidence>
<evidence type="ECO:0000313" key="3">
    <source>
        <dbReference type="EMBL" id="MDG0811892.1"/>
    </source>
</evidence>
<proteinExistence type="predicted"/>
<dbReference type="InterPro" id="IPR048764">
    <property type="entry name" value="PylC_N"/>
</dbReference>
<keyword evidence="4" id="KW-1185">Reference proteome</keyword>
<dbReference type="Gene3D" id="3.30.470.20">
    <property type="entry name" value="ATP-grasp fold, B domain"/>
    <property type="match status" value="1"/>
</dbReference>
<dbReference type="Gene3D" id="3.40.50.20">
    <property type="match status" value="1"/>
</dbReference>
<gene>
    <name evidence="3" type="ORF">OMP40_22850</name>
</gene>
<organism evidence="3 4">
    <name type="scientific">Cohnella rhizosphaerae</name>
    <dbReference type="NCBI Taxonomy" id="1457232"/>
    <lineage>
        <taxon>Bacteria</taxon>
        <taxon>Bacillati</taxon>
        <taxon>Bacillota</taxon>
        <taxon>Bacilli</taxon>
        <taxon>Bacillales</taxon>
        <taxon>Paenibacillaceae</taxon>
        <taxon>Cohnella</taxon>
    </lineage>
</organism>
<comment type="caution">
    <text evidence="3">The sequence shown here is derived from an EMBL/GenBank/DDBJ whole genome shotgun (WGS) entry which is preliminary data.</text>
</comment>
<accession>A0A9X4KVX2</accession>
<feature type="domain" description="ATP-grasp fold PylC-type" evidence="1">
    <location>
        <begin position="158"/>
        <end position="309"/>
    </location>
</feature>
<name>A0A9X4KVX2_9BACL</name>
<reference evidence="3" key="1">
    <citation type="submission" date="2022-10" db="EMBL/GenBank/DDBJ databases">
        <title>Comparative genomic analysis of Cohnella hashimotonis sp. nov., isolated from the International Space Station.</title>
        <authorList>
            <person name="Simpson A."/>
            <person name="Venkateswaran K."/>
        </authorList>
    </citation>
    <scope>NUCLEOTIDE SEQUENCE</scope>
    <source>
        <strain evidence="3">DSM 28161</strain>
    </source>
</reference>
<dbReference type="RefSeq" id="WP_277534776.1">
    <property type="nucleotide sequence ID" value="NZ_JAPDIA010000007.1"/>
</dbReference>
<dbReference type="GO" id="GO:0005524">
    <property type="term" value="F:ATP binding"/>
    <property type="evidence" value="ECO:0007669"/>
    <property type="project" value="InterPro"/>
</dbReference>
<dbReference type="EMBL" id="JAPDIA010000007">
    <property type="protein sequence ID" value="MDG0811892.1"/>
    <property type="molecule type" value="Genomic_DNA"/>
</dbReference>
<dbReference type="InterPro" id="IPR013815">
    <property type="entry name" value="ATP_grasp_subdomain_1"/>
</dbReference>
<dbReference type="Gene3D" id="3.30.1490.20">
    <property type="entry name" value="ATP-grasp fold, A domain"/>
    <property type="match status" value="1"/>
</dbReference>
<dbReference type="Pfam" id="PF02655">
    <property type="entry name" value="ATP-grasp_3"/>
    <property type="match status" value="1"/>
</dbReference>
<sequence length="322" mass="35352">MTRYEQQVGWRPVRQLEDVLPEMIEHYKQVLGRQKEMGLTTSGTKDRHVLISSLSRKISLIEGSRRALVKLGANAEVVGGDSDDGCLGGYFADRMWIMPKLDTLSVSDLVQKCRELGIRYIIPSRDGELEFYAKHAAALRKAGIDVMVSPLATVEMCLDKLAFAKEGERLGFPVIPASASPEDLAAPRFVVKERYGAGSRNIGLGLSLAEAVKHAELLESPVYQPHIEGQEISVDLYVTSAGRCKGVVLRRRIKVVNGESQVTETFRDEKLETMFAEFAERIDIYGHAVFQAIVTASGSCRIIECNARWGRGFASCGSGGAG</sequence>
<dbReference type="InterPro" id="IPR003806">
    <property type="entry name" value="ATP-grasp_PylC-type"/>
</dbReference>